<keyword evidence="3" id="KW-1185">Reference proteome</keyword>
<evidence type="ECO:0000313" key="3">
    <source>
        <dbReference type="Proteomes" id="UP000799118"/>
    </source>
</evidence>
<evidence type="ECO:0000256" key="1">
    <source>
        <dbReference type="SAM" id="MobiDB-lite"/>
    </source>
</evidence>
<dbReference type="Proteomes" id="UP000799118">
    <property type="component" value="Unassembled WGS sequence"/>
</dbReference>
<evidence type="ECO:0000313" key="2">
    <source>
        <dbReference type="EMBL" id="KAE9396542.1"/>
    </source>
</evidence>
<feature type="region of interest" description="Disordered" evidence="1">
    <location>
        <begin position="143"/>
        <end position="162"/>
    </location>
</feature>
<organism evidence="2 3">
    <name type="scientific">Gymnopus androsaceus JB14</name>
    <dbReference type="NCBI Taxonomy" id="1447944"/>
    <lineage>
        <taxon>Eukaryota</taxon>
        <taxon>Fungi</taxon>
        <taxon>Dikarya</taxon>
        <taxon>Basidiomycota</taxon>
        <taxon>Agaricomycotina</taxon>
        <taxon>Agaricomycetes</taxon>
        <taxon>Agaricomycetidae</taxon>
        <taxon>Agaricales</taxon>
        <taxon>Marasmiineae</taxon>
        <taxon>Omphalotaceae</taxon>
        <taxon>Gymnopus</taxon>
    </lineage>
</organism>
<feature type="region of interest" description="Disordered" evidence="1">
    <location>
        <begin position="109"/>
        <end position="132"/>
    </location>
</feature>
<protein>
    <submittedName>
        <fullName evidence="2">Uncharacterized protein</fullName>
    </submittedName>
</protein>
<feature type="compositionally biased region" description="Basic residues" evidence="1">
    <location>
        <begin position="202"/>
        <end position="219"/>
    </location>
</feature>
<accession>A0A6A4HDU1</accession>
<feature type="compositionally biased region" description="Low complexity" evidence="1">
    <location>
        <begin position="143"/>
        <end position="161"/>
    </location>
</feature>
<feature type="compositionally biased region" description="Basic residues" evidence="1">
    <location>
        <begin position="259"/>
        <end position="270"/>
    </location>
</feature>
<sequence>MTTSFSLSEFTQLVSTALEIDSNLDSKLVYSSTVIAKPKGSSLPPTAKSPRVLRKIKSLLTGRNHSTAPTSNYSSSSSIPTLKLELNSDPSLFVPYLSLADRHERFGDSPIFSPGSSTLPTPPTSPKVHRRVSSTSSVSFAFSSSLSHGESTESSKVSSISLDDPDPFAKGRVQVIAAAVLQPAQSILVEEPALASPPRSPTVRRKRSTSAARPKRLPPTHRPPSGPLPALPLPLPPTPPRNYRKTSSSSSSSASSSLKSKKRLPPRRKPPTGPLPAIPSCSEESETGSALPSPPVTPPGSFRDSSSSNESMVSSTSASRQDWTFGRPDTSEEEKSVRRNRGLSRSNDVLPRRRSSRATVVSCCSFFVYIDILTKWNNIGVALDRISISASTVS</sequence>
<feature type="compositionally biased region" description="Low complexity" evidence="1">
    <location>
        <begin position="305"/>
        <end position="319"/>
    </location>
</feature>
<dbReference type="AlphaFoldDB" id="A0A6A4HDU1"/>
<feature type="compositionally biased region" description="Low complexity" evidence="1">
    <location>
        <begin position="245"/>
        <end position="258"/>
    </location>
</feature>
<proteinExistence type="predicted"/>
<dbReference type="EMBL" id="ML769512">
    <property type="protein sequence ID" value="KAE9396542.1"/>
    <property type="molecule type" value="Genomic_DNA"/>
</dbReference>
<feature type="compositionally biased region" description="Pro residues" evidence="1">
    <location>
        <begin position="220"/>
        <end position="240"/>
    </location>
</feature>
<dbReference type="OrthoDB" id="3011919at2759"/>
<gene>
    <name evidence="2" type="ORF">BT96DRAFT_922096</name>
</gene>
<name>A0A6A4HDU1_9AGAR</name>
<reference evidence="2" key="1">
    <citation type="journal article" date="2019" name="Environ. Microbiol.">
        <title>Fungal ecological strategies reflected in gene transcription - a case study of two litter decomposers.</title>
        <authorList>
            <person name="Barbi F."/>
            <person name="Kohler A."/>
            <person name="Barry K."/>
            <person name="Baskaran P."/>
            <person name="Daum C."/>
            <person name="Fauchery L."/>
            <person name="Ihrmark K."/>
            <person name="Kuo A."/>
            <person name="LaButti K."/>
            <person name="Lipzen A."/>
            <person name="Morin E."/>
            <person name="Grigoriev I.V."/>
            <person name="Henrissat B."/>
            <person name="Lindahl B."/>
            <person name="Martin F."/>
        </authorList>
    </citation>
    <scope>NUCLEOTIDE SEQUENCE</scope>
    <source>
        <strain evidence="2">JB14</strain>
    </source>
</reference>
<feature type="region of interest" description="Disordered" evidence="1">
    <location>
        <begin position="192"/>
        <end position="352"/>
    </location>
</feature>